<accession>A0ACB8BGJ2</accession>
<protein>
    <submittedName>
        <fullName evidence="1">Uncharacterized protein</fullName>
    </submittedName>
</protein>
<name>A0ACB8BGJ2_9AGAM</name>
<keyword evidence="2" id="KW-1185">Reference proteome</keyword>
<evidence type="ECO:0000313" key="2">
    <source>
        <dbReference type="Proteomes" id="UP000790709"/>
    </source>
</evidence>
<comment type="caution">
    <text evidence="1">The sequence shown here is derived from an EMBL/GenBank/DDBJ whole genome shotgun (WGS) entry which is preliminary data.</text>
</comment>
<evidence type="ECO:0000313" key="1">
    <source>
        <dbReference type="EMBL" id="KAH7924945.1"/>
    </source>
</evidence>
<sequence length="401" mass="44788">MSLPPEIILAILEPEYYTVLGSPNYSLLSTCALVCSTWSGPAQSLLFRNVKKLRASNTPIFNVAIDPSTPRGRMLGSCVRTLDIHVGRSVNDSCSPQDFVRLLRGCPRLYELVLSTYGIHEFSEEALIELREGGGSLKALSLMYCGVQSPVIFQLLGVWPQIQFLKIGTEIVASPPRSFHLAGSSISVASGAPVQLYDLVLLRTPSPEVLAWLLASSTESLRIVELREMPGGAARNILANHTTRLRSLRLLHYSMDSAALLRECTELEEFMVYHVPTVVPLAPDLPQSIKHFGFRNPIYNYRDTLSPILEAVSRLPRLRTLTCDQNAVQLSDFSQLQSVCDDRGVEVVVSEVPFWVVGRFRLWDFIDCMVLMICTTQQFEDPVVARRFPRRRSVSNFGLMA</sequence>
<gene>
    <name evidence="1" type="ORF">BV22DRAFT_469577</name>
</gene>
<reference evidence="1" key="1">
    <citation type="journal article" date="2021" name="New Phytol.">
        <title>Evolutionary innovations through gain and loss of genes in the ectomycorrhizal Boletales.</title>
        <authorList>
            <person name="Wu G."/>
            <person name="Miyauchi S."/>
            <person name="Morin E."/>
            <person name="Kuo A."/>
            <person name="Drula E."/>
            <person name="Varga T."/>
            <person name="Kohler A."/>
            <person name="Feng B."/>
            <person name="Cao Y."/>
            <person name="Lipzen A."/>
            <person name="Daum C."/>
            <person name="Hundley H."/>
            <person name="Pangilinan J."/>
            <person name="Johnson J."/>
            <person name="Barry K."/>
            <person name="LaButti K."/>
            <person name="Ng V."/>
            <person name="Ahrendt S."/>
            <person name="Min B."/>
            <person name="Choi I.G."/>
            <person name="Park H."/>
            <person name="Plett J.M."/>
            <person name="Magnuson J."/>
            <person name="Spatafora J.W."/>
            <person name="Nagy L.G."/>
            <person name="Henrissat B."/>
            <person name="Grigoriev I.V."/>
            <person name="Yang Z.L."/>
            <person name="Xu J."/>
            <person name="Martin F.M."/>
        </authorList>
    </citation>
    <scope>NUCLEOTIDE SEQUENCE</scope>
    <source>
        <strain evidence="1">KUC20120723A-06</strain>
    </source>
</reference>
<proteinExistence type="predicted"/>
<dbReference type="Proteomes" id="UP000790709">
    <property type="component" value="Unassembled WGS sequence"/>
</dbReference>
<organism evidence="1 2">
    <name type="scientific">Leucogyrophana mollusca</name>
    <dbReference type="NCBI Taxonomy" id="85980"/>
    <lineage>
        <taxon>Eukaryota</taxon>
        <taxon>Fungi</taxon>
        <taxon>Dikarya</taxon>
        <taxon>Basidiomycota</taxon>
        <taxon>Agaricomycotina</taxon>
        <taxon>Agaricomycetes</taxon>
        <taxon>Agaricomycetidae</taxon>
        <taxon>Boletales</taxon>
        <taxon>Boletales incertae sedis</taxon>
        <taxon>Leucogyrophana</taxon>
    </lineage>
</organism>
<dbReference type="EMBL" id="MU266412">
    <property type="protein sequence ID" value="KAH7924945.1"/>
    <property type="molecule type" value="Genomic_DNA"/>
</dbReference>